<dbReference type="AlphaFoldDB" id="A0A5K7Z2B6"/>
<reference evidence="1 2" key="1">
    <citation type="submission" date="2019-11" db="EMBL/GenBank/DDBJ databases">
        <title>Comparative genomics of hydrocarbon-degrading Desulfosarcina strains.</title>
        <authorList>
            <person name="Watanabe M."/>
            <person name="Kojima H."/>
            <person name="Fukui M."/>
        </authorList>
    </citation>
    <scope>NUCLEOTIDE SEQUENCE [LARGE SCALE GENOMIC DNA]</scope>
    <source>
        <strain evidence="1 2">PP31</strain>
    </source>
</reference>
<protein>
    <submittedName>
        <fullName evidence="1">Uncharacterized protein</fullName>
    </submittedName>
</protein>
<dbReference type="Proteomes" id="UP000427769">
    <property type="component" value="Chromosome"/>
</dbReference>
<keyword evidence="2" id="KW-1185">Reference proteome</keyword>
<name>A0A5K7Z2B6_9BACT</name>
<gene>
    <name evidence="1" type="ORF">DSCW_35690</name>
</gene>
<dbReference type="EMBL" id="AP021875">
    <property type="protein sequence ID" value="BBO76152.1"/>
    <property type="molecule type" value="Genomic_DNA"/>
</dbReference>
<dbReference type="RefSeq" id="WP_155305006.1">
    <property type="nucleotide sequence ID" value="NZ_AP021875.1"/>
</dbReference>
<evidence type="ECO:0000313" key="2">
    <source>
        <dbReference type="Proteomes" id="UP000427769"/>
    </source>
</evidence>
<organism evidence="1 2">
    <name type="scientific">Desulfosarcina widdelii</name>
    <dbReference type="NCBI Taxonomy" id="947919"/>
    <lineage>
        <taxon>Bacteria</taxon>
        <taxon>Pseudomonadati</taxon>
        <taxon>Thermodesulfobacteriota</taxon>
        <taxon>Desulfobacteria</taxon>
        <taxon>Desulfobacterales</taxon>
        <taxon>Desulfosarcinaceae</taxon>
        <taxon>Desulfosarcina</taxon>
    </lineage>
</organism>
<proteinExistence type="predicted"/>
<sequence length="65" mass="7316">MGNQATYQKSTGLSLDDLQEMKRLINSAAEILENSESKTPTMPTESIERLMSTMRLKPTRHCSKS</sequence>
<accession>A0A5K7Z2B6</accession>
<dbReference type="KEGG" id="dwd:DSCW_35690"/>
<evidence type="ECO:0000313" key="1">
    <source>
        <dbReference type="EMBL" id="BBO76152.1"/>
    </source>
</evidence>